<dbReference type="Pfam" id="PF00696">
    <property type="entry name" value="AA_kinase"/>
    <property type="match status" value="1"/>
</dbReference>
<keyword evidence="14" id="KW-1185">Reference proteome</keyword>
<evidence type="ECO:0000313" key="14">
    <source>
        <dbReference type="Proteomes" id="UP000050424"/>
    </source>
</evidence>
<dbReference type="InterPro" id="IPR001341">
    <property type="entry name" value="Asp_kinase"/>
</dbReference>
<dbReference type="EMBL" id="LKCW01000060">
    <property type="protein sequence ID" value="KPM41680.1"/>
    <property type="molecule type" value="Genomic_DNA"/>
</dbReference>
<gene>
    <name evidence="13" type="ORF">AK830_g4874</name>
</gene>
<dbReference type="Pfam" id="PF03328">
    <property type="entry name" value="HpcH_HpaI"/>
    <property type="match status" value="1"/>
</dbReference>
<dbReference type="PROSITE" id="PS00324">
    <property type="entry name" value="ASPARTOKINASE"/>
    <property type="match status" value="1"/>
</dbReference>
<dbReference type="Gene3D" id="3.30.70.260">
    <property type="match status" value="2"/>
</dbReference>
<organism evidence="13 14">
    <name type="scientific">Neonectria ditissima</name>
    <dbReference type="NCBI Taxonomy" id="78410"/>
    <lineage>
        <taxon>Eukaryota</taxon>
        <taxon>Fungi</taxon>
        <taxon>Dikarya</taxon>
        <taxon>Ascomycota</taxon>
        <taxon>Pezizomycotina</taxon>
        <taxon>Sordariomycetes</taxon>
        <taxon>Hypocreomycetidae</taxon>
        <taxon>Hypocreales</taxon>
        <taxon>Nectriaceae</taxon>
        <taxon>Neonectria</taxon>
    </lineage>
</organism>
<dbReference type="GO" id="GO:0009090">
    <property type="term" value="P:homoserine biosynthetic process"/>
    <property type="evidence" value="ECO:0007669"/>
    <property type="project" value="TreeGrafter"/>
</dbReference>
<evidence type="ECO:0000256" key="8">
    <source>
        <dbReference type="ARBA" id="ARBA00022840"/>
    </source>
</evidence>
<dbReference type="Pfam" id="PF22468">
    <property type="entry name" value="ACT_9"/>
    <property type="match status" value="1"/>
</dbReference>
<dbReference type="GO" id="GO:0046872">
    <property type="term" value="F:metal ion binding"/>
    <property type="evidence" value="ECO:0007669"/>
    <property type="project" value="UniProtKB-KW"/>
</dbReference>
<feature type="domain" description="Aspartate/glutamate/uridylate kinase" evidence="10">
    <location>
        <begin position="333"/>
        <end position="642"/>
    </location>
</feature>
<keyword evidence="6" id="KW-0547">Nucleotide-binding</keyword>
<dbReference type="AlphaFoldDB" id="A0A0P7BMH8"/>
<evidence type="ECO:0000256" key="6">
    <source>
        <dbReference type="ARBA" id="ARBA00022741"/>
    </source>
</evidence>
<reference evidence="13 14" key="1">
    <citation type="submission" date="2015-09" db="EMBL/GenBank/DDBJ databases">
        <title>Draft genome of a European isolate of the apple canker pathogen Neonectria ditissima.</title>
        <authorList>
            <person name="Gomez-Cortecero A."/>
            <person name="Harrison R.J."/>
            <person name="Armitage A.D."/>
        </authorList>
    </citation>
    <scope>NUCLEOTIDE SEQUENCE [LARGE SCALE GENOMIC DNA]</scope>
    <source>
        <strain evidence="13 14">R09/05</strain>
    </source>
</reference>
<dbReference type="NCBIfam" id="TIGR00657">
    <property type="entry name" value="asp_kinases"/>
    <property type="match status" value="1"/>
</dbReference>
<dbReference type="InterPro" id="IPR001048">
    <property type="entry name" value="Asp/Glu/Uridylate_kinase"/>
</dbReference>
<evidence type="ECO:0000256" key="7">
    <source>
        <dbReference type="ARBA" id="ARBA00022777"/>
    </source>
</evidence>
<evidence type="ECO:0000313" key="13">
    <source>
        <dbReference type="EMBL" id="KPM41680.1"/>
    </source>
</evidence>
<dbReference type="GO" id="GO:0005524">
    <property type="term" value="F:ATP binding"/>
    <property type="evidence" value="ECO:0007669"/>
    <property type="project" value="UniProtKB-KW"/>
</dbReference>
<evidence type="ECO:0000256" key="5">
    <source>
        <dbReference type="ARBA" id="ARBA00022737"/>
    </source>
</evidence>
<dbReference type="SUPFAM" id="SSF53633">
    <property type="entry name" value="Carbamate kinase-like"/>
    <property type="match status" value="1"/>
</dbReference>
<dbReference type="Gene3D" id="3.20.20.60">
    <property type="entry name" value="Phosphoenolpyruvate-binding domains"/>
    <property type="match status" value="1"/>
</dbReference>
<keyword evidence="8" id="KW-0067">ATP-binding</keyword>
<protein>
    <recommendedName>
        <fullName evidence="2">aspartate kinase</fullName>
        <ecNumber evidence="2">2.7.2.4</ecNumber>
    </recommendedName>
</protein>
<dbReference type="SUPFAM" id="SSF51621">
    <property type="entry name" value="Phosphoenolpyruvate/pyruvate domain"/>
    <property type="match status" value="1"/>
</dbReference>
<dbReference type="PANTHER" id="PTHR21499">
    <property type="entry name" value="ASPARTATE KINASE"/>
    <property type="match status" value="1"/>
</dbReference>
<evidence type="ECO:0000259" key="11">
    <source>
        <dbReference type="Pfam" id="PF03328"/>
    </source>
</evidence>
<dbReference type="GO" id="GO:0009089">
    <property type="term" value="P:lysine biosynthetic process via diaminopimelate"/>
    <property type="evidence" value="ECO:0007669"/>
    <property type="project" value="TreeGrafter"/>
</dbReference>
<dbReference type="Gene3D" id="3.40.1160.10">
    <property type="entry name" value="Acetylglutamate kinase-like"/>
    <property type="match status" value="1"/>
</dbReference>
<accession>A0A0P7BMH8</accession>
<evidence type="ECO:0000259" key="10">
    <source>
        <dbReference type="Pfam" id="PF00696"/>
    </source>
</evidence>
<name>A0A0P7BMH8_9HYPO</name>
<dbReference type="InterPro" id="IPR015813">
    <property type="entry name" value="Pyrv/PenolPyrv_kinase-like_dom"/>
</dbReference>
<dbReference type="FunFam" id="3.40.1160.10:FF:000023">
    <property type="entry name" value="Probable aspartokinase"/>
    <property type="match status" value="1"/>
</dbReference>
<dbReference type="SUPFAM" id="SSF55021">
    <property type="entry name" value="ACT-like"/>
    <property type="match status" value="2"/>
</dbReference>
<dbReference type="STRING" id="78410.A0A0P7BMH8"/>
<dbReference type="InterPro" id="IPR018042">
    <property type="entry name" value="Aspartate_kinase_CS"/>
</dbReference>
<comment type="similarity">
    <text evidence="1">Belongs to the aspartokinase family.</text>
</comment>
<dbReference type="InterPro" id="IPR054352">
    <property type="entry name" value="ACT_Aspartokinase"/>
</dbReference>
<dbReference type="Proteomes" id="UP000050424">
    <property type="component" value="Unassembled WGS sequence"/>
</dbReference>
<evidence type="ECO:0000256" key="1">
    <source>
        <dbReference type="ARBA" id="ARBA00010122"/>
    </source>
</evidence>
<keyword evidence="5" id="KW-0677">Repeat</keyword>
<comment type="caution">
    <text evidence="13">The sequence shown here is derived from an EMBL/GenBank/DDBJ whole genome shotgun (WGS) entry which is preliminary data.</text>
</comment>
<evidence type="ECO:0000256" key="9">
    <source>
        <dbReference type="ARBA" id="ARBA00047872"/>
    </source>
</evidence>
<feature type="domain" description="HpcH/HpaI aldolase/citrate lyase" evidence="11">
    <location>
        <begin position="22"/>
        <end position="193"/>
    </location>
</feature>
<dbReference type="OrthoDB" id="4323675at2759"/>
<proteinExistence type="inferred from homology"/>
<evidence type="ECO:0000259" key="12">
    <source>
        <dbReference type="Pfam" id="PF22468"/>
    </source>
</evidence>
<evidence type="ECO:0000256" key="4">
    <source>
        <dbReference type="ARBA" id="ARBA00022723"/>
    </source>
</evidence>
<dbReference type="InterPro" id="IPR045865">
    <property type="entry name" value="ACT-like_dom_sf"/>
</dbReference>
<dbReference type="InterPro" id="IPR040442">
    <property type="entry name" value="Pyrv_kinase-like_dom_sf"/>
</dbReference>
<feature type="domain" description="Aspartokinase ACT" evidence="12">
    <location>
        <begin position="771"/>
        <end position="831"/>
    </location>
</feature>
<dbReference type="GO" id="GO:0004072">
    <property type="term" value="F:aspartate kinase activity"/>
    <property type="evidence" value="ECO:0007669"/>
    <property type="project" value="UniProtKB-EC"/>
</dbReference>
<comment type="catalytic activity">
    <reaction evidence="9">
        <text>L-aspartate + ATP = 4-phospho-L-aspartate + ADP</text>
        <dbReference type="Rhea" id="RHEA:23776"/>
        <dbReference type="ChEBI" id="CHEBI:29991"/>
        <dbReference type="ChEBI" id="CHEBI:30616"/>
        <dbReference type="ChEBI" id="CHEBI:57535"/>
        <dbReference type="ChEBI" id="CHEBI:456216"/>
        <dbReference type="EC" id="2.7.2.4"/>
    </reaction>
</comment>
<evidence type="ECO:0000256" key="2">
    <source>
        <dbReference type="ARBA" id="ARBA00013059"/>
    </source>
</evidence>
<dbReference type="EC" id="2.7.2.4" evidence="2"/>
<keyword evidence="7 13" id="KW-0418">Kinase</keyword>
<keyword evidence="3" id="KW-0808">Transferase</keyword>
<dbReference type="InterPro" id="IPR005000">
    <property type="entry name" value="Aldolase/citrate-lyase_domain"/>
</dbReference>
<dbReference type="InterPro" id="IPR036393">
    <property type="entry name" value="AceGlu_kinase-like_sf"/>
</dbReference>
<evidence type="ECO:0000256" key="3">
    <source>
        <dbReference type="ARBA" id="ARBA00022679"/>
    </source>
</evidence>
<keyword evidence="4" id="KW-0479">Metal-binding</keyword>
<sequence length="854" mass="92510">MPYAPAPAPAVPTEHSPLNPTLLASLIKTIQYTSNGSMVPYVRLAPNMPDLINYVLLAGAGGIVQPHVQNAEQARQIVSLAKFPPLGNRSYPPLALFGKQTRTKPGQTVYDVWNDHAAVFAQIEDVEGVENVEEIAAVPGIDALMVGAGDLRCSMGLEVGSQDGDEPVFLAALDKIQRAADKNGLAVLGFAMTPAILERRLKLGWRAFVVHSDGSGVYKSGVQGFEDNIALVKAKVKVTMHNRLVLSAWVPQTVQAWTEANYAQDSLINYPCLAPPTPPVNSACSDILNELTLGRKRRKSHRSGSASIESANLHRASTTVEKMELSRSHVQSWVVQKFGGTSIGKYPLNIVENVVKSATTPTSPVIAVEHLPICLRPATFYHRVVVVCSARSTSTKDVGTTNRLLQAYQHCLGISLERSNALIQSIRADHISAAYGYIKNPKLITKLVQEIEHQCEQVTQLLQATRTIGHGTPHIIDRVISTGERLAASFLSAVLSDRGTSSEAVDFSDIIPFNMHSTMDQAFYDGVACIMAERIKLCQATVPVVTGFFGPIGGGLLAQVGRGYTDFCASMISVGLRAHELHVWKEVEGIFTADPSKVPSARMLPIISSDEASELTFHGSEVIHYSAMRLAMRAKVSMRIKNVLNPQAPGTLVIDDCNSASPSPTLSPTGAPRAPIAITSKDKILLINVRSTERLKAHSFLASIFSVLDKCNMSIDLICTSEVQVSMALHSQIYPTDDEDSSDPVRKDVKIAIKQLQEYGEVELLHSRTIISLVGKQMRQALSVTGQMFSTLSENRIRIDMIAQGASQITMSCVVQDHDAGRAVALLHAVFFTSVPEKPSLTMLDPLVKVLSAS</sequence>
<dbReference type="GO" id="GO:0005829">
    <property type="term" value="C:cytosol"/>
    <property type="evidence" value="ECO:0007669"/>
    <property type="project" value="TreeGrafter"/>
</dbReference>
<dbReference type="PANTHER" id="PTHR21499:SF59">
    <property type="entry name" value="ASPARTOKINASE"/>
    <property type="match status" value="1"/>
</dbReference>